<feature type="region of interest" description="Disordered" evidence="1">
    <location>
        <begin position="1"/>
        <end position="20"/>
    </location>
</feature>
<feature type="domain" description="LUD" evidence="2">
    <location>
        <begin position="111"/>
        <end position="219"/>
    </location>
</feature>
<dbReference type="EMBL" id="FOYN01000003">
    <property type="protein sequence ID" value="SFR46961.1"/>
    <property type="molecule type" value="Genomic_DNA"/>
</dbReference>
<dbReference type="PANTHER" id="PTHR43682">
    <property type="entry name" value="LACTATE UTILIZATION PROTEIN C"/>
    <property type="match status" value="1"/>
</dbReference>
<evidence type="ECO:0000313" key="3">
    <source>
        <dbReference type="EMBL" id="SFR46961.1"/>
    </source>
</evidence>
<organism evidence="3 4">
    <name type="scientific">Halorubrum sodomense</name>
    <dbReference type="NCBI Taxonomy" id="35743"/>
    <lineage>
        <taxon>Archaea</taxon>
        <taxon>Methanobacteriati</taxon>
        <taxon>Methanobacteriota</taxon>
        <taxon>Stenosarchaea group</taxon>
        <taxon>Halobacteria</taxon>
        <taxon>Halobacteriales</taxon>
        <taxon>Haloferacaceae</taxon>
        <taxon>Halorubrum</taxon>
    </lineage>
</organism>
<accession>A0A1I6GY12</accession>
<dbReference type="Gene3D" id="3.40.50.10420">
    <property type="entry name" value="NagB/RpiA/CoA transferase-like"/>
    <property type="match status" value="1"/>
</dbReference>
<sequence>MKKLLPLAPRGNPIARAGPNRNRHTATVLRAENGPNTHMPAVEGTIMTLADASTFTRRLDDLGVSVSAGPPSECAAMIDAAAGEPAVGVPLNRSGPDAFADSPAGLPDRIETDPTTADLRGAHTGVTAASLGVAAYGSVALEADPDGTEPVGLFVDRHVVVLREADLVPDMPDAFDWLGPRARDESVDVVFATGPSATADMGGLVHGAHGPKEVHVVLLRDEDAADGSDAAVDAEDGQ</sequence>
<keyword evidence="4" id="KW-1185">Reference proteome</keyword>
<name>A0A1I6GY12_HALSD</name>
<evidence type="ECO:0000256" key="1">
    <source>
        <dbReference type="SAM" id="MobiDB-lite"/>
    </source>
</evidence>
<dbReference type="AlphaFoldDB" id="A0A1I6GY12"/>
<dbReference type="InterPro" id="IPR037171">
    <property type="entry name" value="NagB/RpiA_transferase-like"/>
</dbReference>
<dbReference type="STRING" id="35743.SAMN04487937_2162"/>
<protein>
    <submittedName>
        <fullName evidence="3">L-lactate dehydrogenase complex protein LldG</fullName>
    </submittedName>
</protein>
<dbReference type="SUPFAM" id="SSF100950">
    <property type="entry name" value="NagB/RpiA/CoA transferase-like"/>
    <property type="match status" value="1"/>
</dbReference>
<proteinExistence type="predicted"/>
<gene>
    <name evidence="3" type="ORF">SAMN04487937_2162</name>
</gene>
<evidence type="ECO:0000313" key="4">
    <source>
        <dbReference type="Proteomes" id="UP000198932"/>
    </source>
</evidence>
<dbReference type="Pfam" id="PF02589">
    <property type="entry name" value="LUD_dom"/>
    <property type="match status" value="1"/>
</dbReference>
<dbReference type="PANTHER" id="PTHR43682:SF1">
    <property type="entry name" value="LACTATE UTILIZATION PROTEIN C"/>
    <property type="match status" value="1"/>
</dbReference>
<dbReference type="InterPro" id="IPR024185">
    <property type="entry name" value="FTHF_cligase-like_sf"/>
</dbReference>
<reference evidence="4" key="1">
    <citation type="submission" date="2016-10" db="EMBL/GenBank/DDBJ databases">
        <authorList>
            <person name="Varghese N."/>
            <person name="Submissions S."/>
        </authorList>
    </citation>
    <scope>NUCLEOTIDE SEQUENCE [LARGE SCALE GENOMIC DNA]</scope>
    <source>
        <strain evidence="4">RD 26</strain>
    </source>
</reference>
<dbReference type="InterPro" id="IPR003741">
    <property type="entry name" value="LUD_dom"/>
</dbReference>
<dbReference type="Proteomes" id="UP000198932">
    <property type="component" value="Unassembled WGS sequence"/>
</dbReference>
<evidence type="ECO:0000259" key="2">
    <source>
        <dbReference type="Pfam" id="PF02589"/>
    </source>
</evidence>